<feature type="transmembrane region" description="Helical" evidence="1">
    <location>
        <begin position="560"/>
        <end position="582"/>
    </location>
</feature>
<feature type="transmembrane region" description="Helical" evidence="1">
    <location>
        <begin position="594"/>
        <end position="616"/>
    </location>
</feature>
<dbReference type="Pfam" id="PF04389">
    <property type="entry name" value="Peptidase_M28"/>
    <property type="match status" value="1"/>
</dbReference>
<evidence type="ECO:0000313" key="3">
    <source>
        <dbReference type="EMBL" id="MBB5744446.1"/>
    </source>
</evidence>
<keyword evidence="4" id="KW-1185">Reference proteome</keyword>
<dbReference type="Gene3D" id="3.40.630.10">
    <property type="entry name" value="Zn peptidases"/>
    <property type="match status" value="1"/>
</dbReference>
<gene>
    <name evidence="3" type="ORF">GGR13_000018</name>
</gene>
<dbReference type="Proteomes" id="UP000545037">
    <property type="component" value="Unassembled WGS sequence"/>
</dbReference>
<keyword evidence="1" id="KW-0472">Membrane</keyword>
<feature type="transmembrane region" description="Helical" evidence="1">
    <location>
        <begin position="536"/>
        <end position="554"/>
    </location>
</feature>
<dbReference type="SUPFAM" id="SSF53187">
    <property type="entry name" value="Zn-dependent exopeptidases"/>
    <property type="match status" value="1"/>
</dbReference>
<accession>A0A7W9FCJ2</accession>
<feature type="domain" description="Peptidase M28" evidence="2">
    <location>
        <begin position="109"/>
        <end position="302"/>
    </location>
</feature>
<name>A0A7W9FCJ2_9CAUL</name>
<feature type="transmembrane region" description="Helical" evidence="1">
    <location>
        <begin position="461"/>
        <end position="480"/>
    </location>
</feature>
<dbReference type="GO" id="GO:0006508">
    <property type="term" value="P:proteolysis"/>
    <property type="evidence" value="ECO:0007669"/>
    <property type="project" value="InterPro"/>
</dbReference>
<comment type="caution">
    <text evidence="3">The sequence shown here is derived from an EMBL/GenBank/DDBJ whole genome shotgun (WGS) entry which is preliminary data.</text>
</comment>
<dbReference type="PANTHER" id="PTHR12147">
    <property type="entry name" value="METALLOPEPTIDASE M28 FAMILY MEMBER"/>
    <property type="match status" value="1"/>
</dbReference>
<dbReference type="InterPro" id="IPR007484">
    <property type="entry name" value="Peptidase_M28"/>
</dbReference>
<protein>
    <recommendedName>
        <fullName evidence="2">Peptidase M28 domain-containing protein</fullName>
    </recommendedName>
</protein>
<feature type="transmembrane region" description="Helical" evidence="1">
    <location>
        <begin position="511"/>
        <end position="529"/>
    </location>
</feature>
<organism evidence="3 4">
    <name type="scientific">Brevundimonas variabilis</name>
    <dbReference type="NCBI Taxonomy" id="74312"/>
    <lineage>
        <taxon>Bacteria</taxon>
        <taxon>Pseudomonadati</taxon>
        <taxon>Pseudomonadota</taxon>
        <taxon>Alphaproteobacteria</taxon>
        <taxon>Caulobacterales</taxon>
        <taxon>Caulobacteraceae</taxon>
        <taxon>Brevundimonas</taxon>
    </lineage>
</organism>
<dbReference type="RefSeq" id="WP_183211437.1">
    <property type="nucleotide sequence ID" value="NZ_JACHOR010000001.1"/>
</dbReference>
<dbReference type="GO" id="GO:0008235">
    <property type="term" value="F:metalloexopeptidase activity"/>
    <property type="evidence" value="ECO:0007669"/>
    <property type="project" value="InterPro"/>
</dbReference>
<dbReference type="PANTHER" id="PTHR12147:SF26">
    <property type="entry name" value="PEPTIDASE M28 DOMAIN-CONTAINING PROTEIN"/>
    <property type="match status" value="1"/>
</dbReference>
<evidence type="ECO:0000313" key="4">
    <source>
        <dbReference type="Proteomes" id="UP000545037"/>
    </source>
</evidence>
<proteinExistence type="predicted"/>
<keyword evidence="1" id="KW-0812">Transmembrane</keyword>
<feature type="transmembrane region" description="Helical" evidence="1">
    <location>
        <begin position="335"/>
        <end position="353"/>
    </location>
</feature>
<feature type="transmembrane region" description="Helical" evidence="1">
    <location>
        <begin position="373"/>
        <end position="391"/>
    </location>
</feature>
<keyword evidence="1" id="KW-1133">Transmembrane helix</keyword>
<feature type="transmembrane region" description="Helical" evidence="1">
    <location>
        <begin position="411"/>
        <end position="432"/>
    </location>
</feature>
<sequence>MRLGLFFGSLILALLIGVLALQVPAPRGADAAPEAFSTERAMADIRQIARAPHPVGDPEHARVQAYLVQRMTQLGLAPTLQSGPLSPEAVARLARWRDAPPVPGERAVNIVGILAGRDPAAPAVMMMAHYDSAWGSPGAADDATGVAAILEAVRAIKARGPLERTLVVLITDAEELNLDGARLFFSEHPMRDRIGMVVNLEARGGGGRATMFETGIDNAGTIPLFARAMRRADGGTTSTSLAGYVYALTPNGTDFTIPRERGIGGVNFAFIGRPSQYHSPTSTPEALDPGSVQSIGSQALEVTDTLLRVQTLPEAGPNRVYADILGRVVIGHATGTGWLLVGLTVLLAGFAVWRSGTASRSGLADMGRGMLGGLWLVASGLVLIQAVRVLAGPLTRRVDSADAYYTLLRRLPWMEGATILAVVAVALVLLAGREGIGRRVVAGVIAGAALLAMVLGGFDAVVLVAAVIAIGLTLWSQGTARTPWGQWLGLVALIGLLALAGQALAPEAGFLFVWMALLAAFAAALTAVVDSRMERPVALVPAAIATVIGGAWLVGLAHGVFLGIGMDFPGALIVIGLLVLLLARPLGPRGQPRALAAGAAACLILACGLSVSGRIAEPMPVPAPGGPS</sequence>
<dbReference type="AlphaFoldDB" id="A0A7W9FCJ2"/>
<feature type="transmembrane region" description="Helical" evidence="1">
    <location>
        <begin position="487"/>
        <end position="505"/>
    </location>
</feature>
<dbReference type="InterPro" id="IPR045175">
    <property type="entry name" value="M28_fam"/>
</dbReference>
<evidence type="ECO:0000256" key="1">
    <source>
        <dbReference type="SAM" id="Phobius"/>
    </source>
</evidence>
<reference evidence="3 4" key="1">
    <citation type="submission" date="2020-08" db="EMBL/GenBank/DDBJ databases">
        <title>Genomic Encyclopedia of Type Strains, Phase IV (KMG-IV): sequencing the most valuable type-strain genomes for metagenomic binning, comparative biology and taxonomic classification.</title>
        <authorList>
            <person name="Goeker M."/>
        </authorList>
    </citation>
    <scope>NUCLEOTIDE SEQUENCE [LARGE SCALE GENOMIC DNA]</scope>
    <source>
        <strain evidence="3 4">DSM 4737</strain>
    </source>
</reference>
<dbReference type="EMBL" id="JACHOR010000001">
    <property type="protein sequence ID" value="MBB5744446.1"/>
    <property type="molecule type" value="Genomic_DNA"/>
</dbReference>
<feature type="transmembrane region" description="Helical" evidence="1">
    <location>
        <begin position="439"/>
        <end position="455"/>
    </location>
</feature>
<evidence type="ECO:0000259" key="2">
    <source>
        <dbReference type="Pfam" id="PF04389"/>
    </source>
</evidence>